<protein>
    <submittedName>
        <fullName evidence="1">Uncharacterized protein</fullName>
    </submittedName>
</protein>
<accession>A0A949PPF9</accession>
<keyword evidence="2" id="KW-1185">Reference proteome</keyword>
<evidence type="ECO:0000313" key="2">
    <source>
        <dbReference type="Proteomes" id="UP000752297"/>
    </source>
</evidence>
<proteinExistence type="predicted"/>
<name>A0A949PPF9_9HYPH</name>
<reference evidence="1 2" key="1">
    <citation type="submission" date="2021-06" db="EMBL/GenBank/DDBJ databases">
        <title>Falsochrobactrum tianjin sp.nov., a new petroleum-degrading bacteria isolated from oily soils.</title>
        <authorList>
            <person name="Chen G."/>
            <person name="Chen H."/>
            <person name="Tian J."/>
            <person name="Qing J."/>
            <person name="Zhong L."/>
            <person name="Ma W."/>
            <person name="Song Y."/>
            <person name="Cui X."/>
            <person name="Yan B."/>
        </authorList>
    </citation>
    <scope>NUCLEOTIDE SEQUENCE [LARGE SCALE GENOMIC DNA]</scope>
    <source>
        <strain evidence="1 2">TDYN1</strain>
    </source>
</reference>
<dbReference type="AlphaFoldDB" id="A0A949PPF9"/>
<comment type="caution">
    <text evidence="1">The sequence shown here is derived from an EMBL/GenBank/DDBJ whole genome shotgun (WGS) entry which is preliminary data.</text>
</comment>
<dbReference type="Proteomes" id="UP000752297">
    <property type="component" value="Unassembled WGS sequence"/>
</dbReference>
<sequence length="108" mass="11723">MRKTTGIKLNNIGHAKMTDVQVHGFDIGIDADQVGTFETTRVVVTDGGHHFTLTEEEVAKVREIIASTQSKDEAVKAISQLGSLVLWTKGNAIDLIALALSVWSTFKT</sequence>
<gene>
    <name evidence="1" type="ORF">KUG47_12065</name>
</gene>
<dbReference type="RefSeq" id="WP_217678230.1">
    <property type="nucleotide sequence ID" value="NZ_JAHRVA010000005.1"/>
</dbReference>
<evidence type="ECO:0000313" key="1">
    <source>
        <dbReference type="EMBL" id="MBV2144229.1"/>
    </source>
</evidence>
<dbReference type="EMBL" id="JAHRVA010000005">
    <property type="protein sequence ID" value="MBV2144229.1"/>
    <property type="molecule type" value="Genomic_DNA"/>
</dbReference>
<organism evidence="1 2">
    <name type="scientific">Falsochrobactrum tianjinense</name>
    <dbReference type="NCBI Taxonomy" id="2706015"/>
    <lineage>
        <taxon>Bacteria</taxon>
        <taxon>Pseudomonadati</taxon>
        <taxon>Pseudomonadota</taxon>
        <taxon>Alphaproteobacteria</taxon>
        <taxon>Hyphomicrobiales</taxon>
        <taxon>Brucellaceae</taxon>
        <taxon>Falsochrobactrum</taxon>
    </lineage>
</organism>